<keyword evidence="6" id="KW-0175">Coiled coil</keyword>
<dbReference type="InterPro" id="IPR052115">
    <property type="entry name" value="NEXT_complex_subunit_ZCCHC8"/>
</dbReference>
<protein>
    <submittedName>
        <fullName evidence="9">DgyrCDS12700</fullName>
    </submittedName>
</protein>
<evidence type="ECO:0000256" key="2">
    <source>
        <dbReference type="ARBA" id="ARBA00022723"/>
    </source>
</evidence>
<dbReference type="PANTHER" id="PTHR13316:SF0">
    <property type="entry name" value="ZINC FINGER CCHC DOMAIN-CONTAINING PROTEIN 8"/>
    <property type="match status" value="1"/>
</dbReference>
<dbReference type="GO" id="GO:0008270">
    <property type="term" value="F:zinc ion binding"/>
    <property type="evidence" value="ECO:0007669"/>
    <property type="project" value="UniProtKB-KW"/>
</dbReference>
<feature type="compositionally biased region" description="Basic and acidic residues" evidence="7">
    <location>
        <begin position="8"/>
        <end position="20"/>
    </location>
</feature>
<evidence type="ECO:0000256" key="3">
    <source>
        <dbReference type="ARBA" id="ARBA00022771"/>
    </source>
</evidence>
<sequence>MDEQIDNSLKEAAREHENKSSENPILEAKKLLHKNLKSSPLCSILFGASIPSSLREEIDSAISTILARETINISGNESQKVYVTNHYGFYNTQSSAGKDDIEELNDSLNCVEDGRSNGNFLSPLGDGRVAEETTRRRKSLQLRQRSSSSKTRFYESGEKHRPKPGVVSEELRCALGLRSDELPMWIYRMRIFGYPPGYVEEAKHISNELIMHNEPDTPTIRPTISYDHDEFINYPGFNTPPPSRTRDEFRRYDSPQYNNRFSLKNTFPQELFPQAKKQVKPKRARKTSLEDLEARREELERELNEYKSDEDIEAGQAVEEMETIEPQKALNVESKTYYIPALNENKPSVSSFAKNITPYEHTLELEEPPKERNIMSVISEINKNYQERYFNEVDNDSS</sequence>
<evidence type="ECO:0000256" key="4">
    <source>
        <dbReference type="ARBA" id="ARBA00022833"/>
    </source>
</evidence>
<evidence type="ECO:0000259" key="8">
    <source>
        <dbReference type="SMART" id="SM00581"/>
    </source>
</evidence>
<keyword evidence="4" id="KW-0862">Zinc</keyword>
<comment type="subcellular location">
    <subcellularLocation>
        <location evidence="1">Nucleus</location>
    </subcellularLocation>
</comment>
<feature type="coiled-coil region" evidence="6">
    <location>
        <begin position="282"/>
        <end position="316"/>
    </location>
</feature>
<evidence type="ECO:0000256" key="1">
    <source>
        <dbReference type="ARBA" id="ARBA00004123"/>
    </source>
</evidence>
<accession>A0A7I8W7B1</accession>
<dbReference type="GO" id="GO:0071013">
    <property type="term" value="C:catalytic step 2 spliceosome"/>
    <property type="evidence" value="ECO:0007669"/>
    <property type="project" value="TreeGrafter"/>
</dbReference>
<dbReference type="PANTHER" id="PTHR13316">
    <property type="entry name" value="ZINC FINGER, CCHC DOMAIN CONTAINING 8"/>
    <property type="match status" value="1"/>
</dbReference>
<reference evidence="9 10" key="1">
    <citation type="submission" date="2020-08" db="EMBL/GenBank/DDBJ databases">
        <authorList>
            <person name="Hejnol A."/>
        </authorList>
    </citation>
    <scope>NUCLEOTIDE SEQUENCE [LARGE SCALE GENOMIC DNA]</scope>
</reference>
<dbReference type="InterPro" id="IPR006568">
    <property type="entry name" value="PSP_pro-rich"/>
</dbReference>
<comment type="caution">
    <text evidence="9">The sequence shown here is derived from an EMBL/GenBank/DDBJ whole genome shotgun (WGS) entry which is preliminary data.</text>
</comment>
<evidence type="ECO:0000256" key="7">
    <source>
        <dbReference type="SAM" id="MobiDB-lite"/>
    </source>
</evidence>
<feature type="region of interest" description="Disordered" evidence="7">
    <location>
        <begin position="119"/>
        <end position="162"/>
    </location>
</feature>
<evidence type="ECO:0000313" key="9">
    <source>
        <dbReference type="EMBL" id="CAD5124415.1"/>
    </source>
</evidence>
<dbReference type="OrthoDB" id="8026949at2759"/>
<feature type="region of interest" description="Disordered" evidence="7">
    <location>
        <begin position="1"/>
        <end position="25"/>
    </location>
</feature>
<gene>
    <name evidence="9" type="ORF">DGYR_LOCUS11958</name>
</gene>
<dbReference type="EMBL" id="CAJFCJ010000020">
    <property type="protein sequence ID" value="CAD5124415.1"/>
    <property type="molecule type" value="Genomic_DNA"/>
</dbReference>
<keyword evidence="3" id="KW-0863">Zinc-finger</keyword>
<keyword evidence="5" id="KW-0539">Nucleus</keyword>
<dbReference type="GO" id="GO:0003723">
    <property type="term" value="F:RNA binding"/>
    <property type="evidence" value="ECO:0007669"/>
    <property type="project" value="TreeGrafter"/>
</dbReference>
<keyword evidence="2" id="KW-0479">Metal-binding</keyword>
<dbReference type="SMART" id="SM00581">
    <property type="entry name" value="PSP"/>
    <property type="match status" value="1"/>
</dbReference>
<dbReference type="AlphaFoldDB" id="A0A7I8W7B1"/>
<proteinExistence type="predicted"/>
<dbReference type="Proteomes" id="UP000549394">
    <property type="component" value="Unassembled WGS sequence"/>
</dbReference>
<evidence type="ECO:0000256" key="6">
    <source>
        <dbReference type="SAM" id="Coils"/>
    </source>
</evidence>
<feature type="domain" description="PSP proline-rich" evidence="8">
    <location>
        <begin position="158"/>
        <end position="211"/>
    </location>
</feature>
<dbReference type="Pfam" id="PF04046">
    <property type="entry name" value="PSP"/>
    <property type="match status" value="1"/>
</dbReference>
<name>A0A7I8W7B1_9ANNE</name>
<feature type="compositionally biased region" description="Low complexity" evidence="7">
    <location>
        <begin position="141"/>
        <end position="151"/>
    </location>
</feature>
<evidence type="ECO:0000313" key="10">
    <source>
        <dbReference type="Proteomes" id="UP000549394"/>
    </source>
</evidence>
<organism evidence="9 10">
    <name type="scientific">Dimorphilus gyrociliatus</name>
    <dbReference type="NCBI Taxonomy" id="2664684"/>
    <lineage>
        <taxon>Eukaryota</taxon>
        <taxon>Metazoa</taxon>
        <taxon>Spiralia</taxon>
        <taxon>Lophotrochozoa</taxon>
        <taxon>Annelida</taxon>
        <taxon>Polychaeta</taxon>
        <taxon>Polychaeta incertae sedis</taxon>
        <taxon>Dinophilidae</taxon>
        <taxon>Dimorphilus</taxon>
    </lineage>
</organism>
<keyword evidence="10" id="KW-1185">Reference proteome</keyword>
<evidence type="ECO:0000256" key="5">
    <source>
        <dbReference type="ARBA" id="ARBA00023242"/>
    </source>
</evidence>